<comment type="pathway">
    <text evidence="1">Mycotoxin biosynthesis.</text>
</comment>
<accession>A0A3D8SQ57</accession>
<evidence type="ECO:0000256" key="1">
    <source>
        <dbReference type="ARBA" id="ARBA00004685"/>
    </source>
</evidence>
<name>A0A3D8SQ57_9HELO</name>
<comment type="caution">
    <text evidence="3">The sequence shown here is derived from an EMBL/GenBank/DDBJ whole genome shotgun (WGS) entry which is preliminary data.</text>
</comment>
<dbReference type="PANTHER" id="PTHR33365">
    <property type="entry name" value="YALI0B05434P"/>
    <property type="match status" value="1"/>
</dbReference>
<evidence type="ECO:0000256" key="2">
    <source>
        <dbReference type="ARBA" id="ARBA00035112"/>
    </source>
</evidence>
<proteinExistence type="inferred from homology"/>
<gene>
    <name evidence="3" type="ORF">BP5796_03622</name>
</gene>
<dbReference type="Pfam" id="PF11807">
    <property type="entry name" value="UstYa"/>
    <property type="match status" value="1"/>
</dbReference>
<dbReference type="OrthoDB" id="3687641at2759"/>
<sequence length="257" mass="29683">MPVDPLKQSQLREEIELDSRLDFAAVHRRRSLIPASSSLPWVLVVALSFLCIYLYRTASDGPGFNNGWKTDFGPAKSALRIKQVRFTGSPAFTENGTFYVPNSGPVQYVGLPTPEIDEAWHHLTKDRYIKITEEEAKNTWPENYRDFWDSNYNAYIAGLDLFHTLHCVDMLRRVLHSDHYGLKHHEGDLIHNGHCIDQIRQYVMCSGDITPLPTKYYKSLDSNYVDSDVPHTCRDFDSIREWISKRIPYDSDEELVS</sequence>
<reference evidence="3 4" key="1">
    <citation type="journal article" date="2018" name="IMA Fungus">
        <title>IMA Genome-F 9: Draft genome sequence of Annulohypoxylon stygium, Aspergillus mulundensis, Berkeleyomyces basicola (syn. Thielaviopsis basicola), Ceratocystis smalleyi, two Cercospora beticola strains, Coleophoma cylindrospora, Fusarium fracticaudum, Phialophora cf. hyalina, and Morchella septimelata.</title>
        <authorList>
            <person name="Wingfield B.D."/>
            <person name="Bills G.F."/>
            <person name="Dong Y."/>
            <person name="Huang W."/>
            <person name="Nel W.J."/>
            <person name="Swalarsk-Parry B.S."/>
            <person name="Vaghefi N."/>
            <person name="Wilken P.M."/>
            <person name="An Z."/>
            <person name="de Beer Z.W."/>
            <person name="De Vos L."/>
            <person name="Chen L."/>
            <person name="Duong T.A."/>
            <person name="Gao Y."/>
            <person name="Hammerbacher A."/>
            <person name="Kikkert J.R."/>
            <person name="Li Y."/>
            <person name="Li H."/>
            <person name="Li K."/>
            <person name="Li Q."/>
            <person name="Liu X."/>
            <person name="Ma X."/>
            <person name="Naidoo K."/>
            <person name="Pethybridge S.J."/>
            <person name="Sun J."/>
            <person name="Steenkamp E.T."/>
            <person name="van der Nest M.A."/>
            <person name="van Wyk S."/>
            <person name="Wingfield M.J."/>
            <person name="Xiong C."/>
            <person name="Yue Q."/>
            <person name="Zhang X."/>
        </authorList>
    </citation>
    <scope>NUCLEOTIDE SEQUENCE [LARGE SCALE GENOMIC DNA]</scope>
    <source>
        <strain evidence="3 4">BP5796</strain>
    </source>
</reference>
<dbReference type="InterPro" id="IPR021765">
    <property type="entry name" value="UstYa-like"/>
</dbReference>
<dbReference type="EMBL" id="PDLN01000004">
    <property type="protein sequence ID" value="RDW87928.1"/>
    <property type="molecule type" value="Genomic_DNA"/>
</dbReference>
<evidence type="ECO:0000313" key="4">
    <source>
        <dbReference type="Proteomes" id="UP000256328"/>
    </source>
</evidence>
<dbReference type="AlphaFoldDB" id="A0A3D8SQ57"/>
<comment type="similarity">
    <text evidence="2">Belongs to the ustYa family.</text>
</comment>
<dbReference type="Proteomes" id="UP000256328">
    <property type="component" value="Unassembled WGS sequence"/>
</dbReference>
<evidence type="ECO:0008006" key="5">
    <source>
        <dbReference type="Google" id="ProtNLM"/>
    </source>
</evidence>
<organism evidence="3 4">
    <name type="scientific">Coleophoma crateriformis</name>
    <dbReference type="NCBI Taxonomy" id="565419"/>
    <lineage>
        <taxon>Eukaryota</taxon>
        <taxon>Fungi</taxon>
        <taxon>Dikarya</taxon>
        <taxon>Ascomycota</taxon>
        <taxon>Pezizomycotina</taxon>
        <taxon>Leotiomycetes</taxon>
        <taxon>Helotiales</taxon>
        <taxon>Dermateaceae</taxon>
        <taxon>Coleophoma</taxon>
    </lineage>
</organism>
<keyword evidence="4" id="KW-1185">Reference proteome</keyword>
<evidence type="ECO:0000313" key="3">
    <source>
        <dbReference type="EMBL" id="RDW87928.1"/>
    </source>
</evidence>
<dbReference type="PANTHER" id="PTHR33365:SF4">
    <property type="entry name" value="CYCLOCHLOROTINE BIOSYNTHESIS PROTEIN O"/>
    <property type="match status" value="1"/>
</dbReference>
<protein>
    <recommendedName>
        <fullName evidence="5">Tat pathway signal sequence</fullName>
    </recommendedName>
</protein>
<dbReference type="GO" id="GO:0043386">
    <property type="term" value="P:mycotoxin biosynthetic process"/>
    <property type="evidence" value="ECO:0007669"/>
    <property type="project" value="InterPro"/>
</dbReference>